<evidence type="ECO:0000256" key="5">
    <source>
        <dbReference type="ARBA" id="ARBA00023163"/>
    </source>
</evidence>
<protein>
    <recommendedName>
        <fullName evidence="8">RWP-RK domain-containing protein</fullName>
    </recommendedName>
</protein>
<dbReference type="AlphaFoldDB" id="A0A835LTV7"/>
<keyword evidence="2" id="KW-0805">Transcription regulation</keyword>
<evidence type="ECO:0000256" key="4">
    <source>
        <dbReference type="ARBA" id="ARBA00023125"/>
    </source>
</evidence>
<evidence type="ECO:0000256" key="1">
    <source>
        <dbReference type="ARBA" id="ARBA00004049"/>
    </source>
</evidence>
<dbReference type="PROSITE" id="PS51519">
    <property type="entry name" value="RWP_RK"/>
    <property type="match status" value="1"/>
</dbReference>
<dbReference type="GO" id="GO:0003677">
    <property type="term" value="F:DNA binding"/>
    <property type="evidence" value="ECO:0007669"/>
    <property type="project" value="UniProtKB-KW"/>
</dbReference>
<evidence type="ECO:0000256" key="2">
    <source>
        <dbReference type="ARBA" id="ARBA00023015"/>
    </source>
</evidence>
<comment type="caution">
    <text evidence="9">The sequence shown here is derived from an EMBL/GenBank/DDBJ whole genome shotgun (WGS) entry which is preliminary data.</text>
</comment>
<comment type="function">
    <text evidence="1">Putative transcription factor.</text>
</comment>
<dbReference type="InterPro" id="IPR003035">
    <property type="entry name" value="RWP-RK_dom"/>
</dbReference>
<proteinExistence type="predicted"/>
<keyword evidence="3 7" id="KW-0175">Coiled coil</keyword>
<sequence>MGEFNVTTFQTQASHANFFMEFSKVPLLSALAVFKNIINEELIRSFHVYQVEDGKEMGVEREFLFNRSSTYVEMVAQPLLQLSRVKFSELFEGQQMGVWLCMLVFDIKFPPYSTHIPSLLVVSRNPKLKSIPTLADDLQNVFQFRCRVENTLPSEIADENICEEDSDNNHGLERVVPVFDQDLNCLPCATGVPSASENHQSVLNLQGDVPKKKKKKAVSERIAGIALDDLVKYFGLPITEASRNLKVGLTVLKRKCRELGIPRWPHRKIKSLDTLIHDLQEEAERQEQKNKAAAMAVKKRKRMLESEKESIERKPFMEIQSETKRFRQDVFKRRHRARALKNKS</sequence>
<dbReference type="GO" id="GO:0003700">
    <property type="term" value="F:DNA-binding transcription factor activity"/>
    <property type="evidence" value="ECO:0007669"/>
    <property type="project" value="InterPro"/>
</dbReference>
<dbReference type="PANTHER" id="PTHR46373:SF12">
    <property type="entry name" value="PROTEIN RKD5"/>
    <property type="match status" value="1"/>
</dbReference>
<keyword evidence="4" id="KW-0238">DNA-binding</keyword>
<keyword evidence="10" id="KW-1185">Reference proteome</keyword>
<evidence type="ECO:0000256" key="6">
    <source>
        <dbReference type="ARBA" id="ARBA00023242"/>
    </source>
</evidence>
<keyword evidence="6" id="KW-0539">Nucleus</keyword>
<evidence type="ECO:0000256" key="3">
    <source>
        <dbReference type="ARBA" id="ARBA00023054"/>
    </source>
</evidence>
<keyword evidence="5" id="KW-0804">Transcription</keyword>
<dbReference type="Pfam" id="PF02042">
    <property type="entry name" value="RWP-RK"/>
    <property type="match status" value="1"/>
</dbReference>
<organism evidence="9 10">
    <name type="scientific">Coptis chinensis</name>
    <dbReference type="NCBI Taxonomy" id="261450"/>
    <lineage>
        <taxon>Eukaryota</taxon>
        <taxon>Viridiplantae</taxon>
        <taxon>Streptophyta</taxon>
        <taxon>Embryophyta</taxon>
        <taxon>Tracheophyta</taxon>
        <taxon>Spermatophyta</taxon>
        <taxon>Magnoliopsida</taxon>
        <taxon>Ranunculales</taxon>
        <taxon>Ranunculaceae</taxon>
        <taxon>Coptidoideae</taxon>
        <taxon>Coptis</taxon>
    </lineage>
</organism>
<dbReference type="EMBL" id="JADFTS010000004">
    <property type="protein sequence ID" value="KAF9607973.1"/>
    <property type="molecule type" value="Genomic_DNA"/>
</dbReference>
<evidence type="ECO:0000256" key="7">
    <source>
        <dbReference type="SAM" id="Coils"/>
    </source>
</evidence>
<dbReference type="OrthoDB" id="6270329at2759"/>
<evidence type="ECO:0000313" key="10">
    <source>
        <dbReference type="Proteomes" id="UP000631114"/>
    </source>
</evidence>
<gene>
    <name evidence="9" type="ORF">IFM89_003893</name>
</gene>
<dbReference type="Proteomes" id="UP000631114">
    <property type="component" value="Unassembled WGS sequence"/>
</dbReference>
<name>A0A835LTV7_9MAGN</name>
<accession>A0A835LTV7</accession>
<feature type="domain" description="RWP-RK" evidence="8">
    <location>
        <begin position="209"/>
        <end position="292"/>
    </location>
</feature>
<dbReference type="InterPro" id="IPR044607">
    <property type="entry name" value="RKD-like"/>
</dbReference>
<evidence type="ECO:0000259" key="8">
    <source>
        <dbReference type="PROSITE" id="PS51519"/>
    </source>
</evidence>
<evidence type="ECO:0000313" key="9">
    <source>
        <dbReference type="EMBL" id="KAF9607973.1"/>
    </source>
</evidence>
<reference evidence="9 10" key="1">
    <citation type="submission" date="2020-10" db="EMBL/GenBank/DDBJ databases">
        <title>The Coptis chinensis genome and diversification of protoberbering-type alkaloids.</title>
        <authorList>
            <person name="Wang B."/>
            <person name="Shu S."/>
            <person name="Song C."/>
            <person name="Liu Y."/>
        </authorList>
    </citation>
    <scope>NUCLEOTIDE SEQUENCE [LARGE SCALE GENOMIC DNA]</scope>
    <source>
        <strain evidence="9">HL-2020</strain>
        <tissue evidence="9">Leaf</tissue>
    </source>
</reference>
<feature type="coiled-coil region" evidence="7">
    <location>
        <begin position="269"/>
        <end position="314"/>
    </location>
</feature>
<dbReference type="PANTHER" id="PTHR46373">
    <property type="entry name" value="PROTEIN RKD4"/>
    <property type="match status" value="1"/>
</dbReference>